<feature type="region of interest" description="Disordered" evidence="1">
    <location>
        <begin position="67"/>
        <end position="187"/>
    </location>
</feature>
<name>A0AAN9ABH1_HALRR</name>
<feature type="compositionally biased region" description="Polar residues" evidence="1">
    <location>
        <begin position="121"/>
        <end position="150"/>
    </location>
</feature>
<feature type="region of interest" description="Disordered" evidence="1">
    <location>
        <begin position="1"/>
        <end position="24"/>
    </location>
</feature>
<feature type="non-terminal residue" evidence="2">
    <location>
        <position position="1"/>
    </location>
</feature>
<dbReference type="AlphaFoldDB" id="A0AAN9ABH1"/>
<dbReference type="EMBL" id="JAXCGZ010008335">
    <property type="protein sequence ID" value="KAK7077737.1"/>
    <property type="molecule type" value="Genomic_DNA"/>
</dbReference>
<sequence>RDANSTEAAAVQATQDSEDKPPSYDAILTLDGLPPDYFSVLSEKPPRYEDVAEGVITLGSMSLVAPVVSQTESTGDPPNPGEETPPCVSGTKNLSSPAGDGVEAHSISQSRSKKEEIVTVVNESLSQSSEASETPHPSSVEQETGLQTRSVPKLTIGYDNEAYTPHDELSPAPDADSSVNHLRESES</sequence>
<accession>A0AAN9ABH1</accession>
<reference evidence="2 3" key="1">
    <citation type="submission" date="2023-11" db="EMBL/GenBank/DDBJ databases">
        <title>Halocaridina rubra genome assembly.</title>
        <authorList>
            <person name="Smith C."/>
        </authorList>
    </citation>
    <scope>NUCLEOTIDE SEQUENCE [LARGE SCALE GENOMIC DNA]</scope>
    <source>
        <strain evidence="2">EP-1</strain>
        <tissue evidence="2">Whole</tissue>
    </source>
</reference>
<protein>
    <submittedName>
        <fullName evidence="2">Uncharacterized protein</fullName>
    </submittedName>
</protein>
<comment type="caution">
    <text evidence="2">The sequence shown here is derived from an EMBL/GenBank/DDBJ whole genome shotgun (WGS) entry which is preliminary data.</text>
</comment>
<dbReference type="Proteomes" id="UP001381693">
    <property type="component" value="Unassembled WGS sequence"/>
</dbReference>
<proteinExistence type="predicted"/>
<evidence type="ECO:0000256" key="1">
    <source>
        <dbReference type="SAM" id="MobiDB-lite"/>
    </source>
</evidence>
<evidence type="ECO:0000313" key="2">
    <source>
        <dbReference type="EMBL" id="KAK7077737.1"/>
    </source>
</evidence>
<organism evidence="2 3">
    <name type="scientific">Halocaridina rubra</name>
    <name type="common">Hawaiian red shrimp</name>
    <dbReference type="NCBI Taxonomy" id="373956"/>
    <lineage>
        <taxon>Eukaryota</taxon>
        <taxon>Metazoa</taxon>
        <taxon>Ecdysozoa</taxon>
        <taxon>Arthropoda</taxon>
        <taxon>Crustacea</taxon>
        <taxon>Multicrustacea</taxon>
        <taxon>Malacostraca</taxon>
        <taxon>Eumalacostraca</taxon>
        <taxon>Eucarida</taxon>
        <taxon>Decapoda</taxon>
        <taxon>Pleocyemata</taxon>
        <taxon>Caridea</taxon>
        <taxon>Atyoidea</taxon>
        <taxon>Atyidae</taxon>
        <taxon>Halocaridina</taxon>
    </lineage>
</organism>
<keyword evidence="3" id="KW-1185">Reference proteome</keyword>
<evidence type="ECO:0000313" key="3">
    <source>
        <dbReference type="Proteomes" id="UP001381693"/>
    </source>
</evidence>
<gene>
    <name evidence="2" type="ORF">SK128_026785</name>
</gene>